<name>A0A848GKV6_9BACT</name>
<proteinExistence type="predicted"/>
<dbReference type="Proteomes" id="UP000583266">
    <property type="component" value="Unassembled WGS sequence"/>
</dbReference>
<comment type="caution">
    <text evidence="2">The sequence shown here is derived from an EMBL/GenBank/DDBJ whole genome shotgun (WGS) entry which is preliminary data.</text>
</comment>
<dbReference type="AlphaFoldDB" id="A0A848GKV6"/>
<evidence type="ECO:0000313" key="2">
    <source>
        <dbReference type="EMBL" id="NML38547.1"/>
    </source>
</evidence>
<dbReference type="EMBL" id="JABBGC010000001">
    <property type="protein sequence ID" value="NML38547.1"/>
    <property type="molecule type" value="Genomic_DNA"/>
</dbReference>
<feature type="chain" id="PRO_5032316214" description="Carboxypeptidase regulatory-like domain-containing protein" evidence="1">
    <location>
        <begin position="22"/>
        <end position="431"/>
    </location>
</feature>
<keyword evidence="3" id="KW-1185">Reference proteome</keyword>
<dbReference type="InterPro" id="IPR021457">
    <property type="entry name" value="DUF3108"/>
</dbReference>
<evidence type="ECO:0000256" key="1">
    <source>
        <dbReference type="SAM" id="SignalP"/>
    </source>
</evidence>
<sequence length="431" mass="48457">MRTTLKSLCLLVLPLASFAQKTVLPGHPDVNTARLKPGKSLYTIYYVKDQNWTKKGTFTNEIAVSGNELKFIADYIDENGKWYKKRTSVAEAKTLSPVSYKMEGLKNTLELNFGNPVTAKERFVNGAKDKHVTIKPNGKFVDFNVSEILFTTLPLDVGYKAIVPEFYFNNSPDSVLSNYVIKDVKSYIQRSPKTGSHESWLVNVLEEESGAIYTYIIDKKDHRIWQREMPVGGGTMEICVNEELDYQPIESKFDKEENLRKLEKGNSVIVGTAFARDRGGSKLQVININRAQYAPRGTVVSILPNSAYIEEWKEVNRKIRKRNKIPEVPIDPNVAACIKKTTVYDDKGHFEFTNLEPGEYILLTTFGYTHRYSYSYQSGTSNLVHPSGAVLSSSPIYSSGSGATGATAEIEMKVTIRKDGDKVDVNLKDVR</sequence>
<accession>A0A848GKV6</accession>
<keyword evidence="1" id="KW-0732">Signal</keyword>
<evidence type="ECO:0000313" key="3">
    <source>
        <dbReference type="Proteomes" id="UP000583266"/>
    </source>
</evidence>
<dbReference type="SUPFAM" id="SSF117074">
    <property type="entry name" value="Hypothetical protein PA1324"/>
    <property type="match status" value="1"/>
</dbReference>
<evidence type="ECO:0008006" key="4">
    <source>
        <dbReference type="Google" id="ProtNLM"/>
    </source>
</evidence>
<gene>
    <name evidence="2" type="ORF">HHL17_15160</name>
</gene>
<feature type="signal peptide" evidence="1">
    <location>
        <begin position="1"/>
        <end position="21"/>
    </location>
</feature>
<protein>
    <recommendedName>
        <fullName evidence="4">Carboxypeptidase regulatory-like domain-containing protein</fullName>
    </recommendedName>
</protein>
<organism evidence="2 3">
    <name type="scientific">Chitinophaga fulva</name>
    <dbReference type="NCBI Taxonomy" id="2728842"/>
    <lineage>
        <taxon>Bacteria</taxon>
        <taxon>Pseudomonadati</taxon>
        <taxon>Bacteroidota</taxon>
        <taxon>Chitinophagia</taxon>
        <taxon>Chitinophagales</taxon>
        <taxon>Chitinophagaceae</taxon>
        <taxon>Chitinophaga</taxon>
    </lineage>
</organism>
<reference evidence="2 3" key="1">
    <citation type="submission" date="2020-04" db="EMBL/GenBank/DDBJ databases">
        <title>Chitinophaga sp. G-6-1-13 sp. nov., isolated from soil.</title>
        <authorList>
            <person name="Dahal R.H."/>
            <person name="Chaudhary D.K."/>
        </authorList>
    </citation>
    <scope>NUCLEOTIDE SEQUENCE [LARGE SCALE GENOMIC DNA]</scope>
    <source>
        <strain evidence="2 3">G-6-1-13</strain>
    </source>
</reference>
<dbReference type="RefSeq" id="WP_169225533.1">
    <property type="nucleotide sequence ID" value="NZ_JABBGC010000001.1"/>
</dbReference>
<dbReference type="Pfam" id="PF11306">
    <property type="entry name" value="DUF3108"/>
    <property type="match status" value="1"/>
</dbReference>